<gene>
    <name evidence="7" type="ORF">H9L12_03880</name>
</gene>
<feature type="transmembrane region" description="Helical" evidence="5">
    <location>
        <begin position="269"/>
        <end position="287"/>
    </location>
</feature>
<evidence type="ECO:0000256" key="3">
    <source>
        <dbReference type="ARBA" id="ARBA00022989"/>
    </source>
</evidence>
<reference evidence="7 8" key="1">
    <citation type="submission" date="2020-08" db="EMBL/GenBank/DDBJ databases">
        <title>Genome sequence of Sphingomonas rhizophila KACC 19189T.</title>
        <authorList>
            <person name="Hyun D.-W."/>
            <person name="Bae J.-W."/>
        </authorList>
    </citation>
    <scope>NUCLEOTIDE SEQUENCE [LARGE SCALE GENOMIC DNA]</scope>
    <source>
        <strain evidence="7 8">KACC 19189</strain>
    </source>
</reference>
<organism evidence="7 8">
    <name type="scientific">Sphingomonas rhizophila</name>
    <dbReference type="NCBI Taxonomy" id="2071607"/>
    <lineage>
        <taxon>Bacteria</taxon>
        <taxon>Pseudomonadati</taxon>
        <taxon>Pseudomonadota</taxon>
        <taxon>Alphaproteobacteria</taxon>
        <taxon>Sphingomonadales</taxon>
        <taxon>Sphingomonadaceae</taxon>
        <taxon>Sphingomonas</taxon>
    </lineage>
</organism>
<evidence type="ECO:0000256" key="1">
    <source>
        <dbReference type="ARBA" id="ARBA00004141"/>
    </source>
</evidence>
<keyword evidence="8" id="KW-1185">Reference proteome</keyword>
<dbReference type="Proteomes" id="UP000515955">
    <property type="component" value="Chromosome"/>
</dbReference>
<name>A0A7G9SCY3_9SPHN</name>
<evidence type="ECO:0000313" key="7">
    <source>
        <dbReference type="EMBL" id="QNN65708.1"/>
    </source>
</evidence>
<keyword evidence="7" id="KW-0436">Ligase</keyword>
<feature type="transmembrane region" description="Helical" evidence="5">
    <location>
        <begin position="144"/>
        <end position="163"/>
    </location>
</feature>
<evidence type="ECO:0000256" key="2">
    <source>
        <dbReference type="ARBA" id="ARBA00022692"/>
    </source>
</evidence>
<dbReference type="PANTHER" id="PTHR37422">
    <property type="entry name" value="TEICHURONIC ACID BIOSYNTHESIS PROTEIN TUAE"/>
    <property type="match status" value="1"/>
</dbReference>
<dbReference type="InterPro" id="IPR007016">
    <property type="entry name" value="O-antigen_ligase-rel_domated"/>
</dbReference>
<feature type="transmembrane region" description="Helical" evidence="5">
    <location>
        <begin position="354"/>
        <end position="373"/>
    </location>
</feature>
<evidence type="ECO:0000256" key="5">
    <source>
        <dbReference type="SAM" id="Phobius"/>
    </source>
</evidence>
<feature type="transmembrane region" description="Helical" evidence="5">
    <location>
        <begin position="183"/>
        <end position="205"/>
    </location>
</feature>
<dbReference type="Pfam" id="PF04932">
    <property type="entry name" value="Wzy_C"/>
    <property type="match status" value="1"/>
</dbReference>
<dbReference type="RefSeq" id="WP_187542693.1">
    <property type="nucleotide sequence ID" value="NZ_CP060717.1"/>
</dbReference>
<proteinExistence type="predicted"/>
<feature type="domain" description="O-antigen ligase-related" evidence="6">
    <location>
        <begin position="218"/>
        <end position="366"/>
    </location>
</feature>
<feature type="transmembrane region" description="Helical" evidence="5">
    <location>
        <begin position="115"/>
        <end position="132"/>
    </location>
</feature>
<keyword evidence="4 5" id="KW-0472">Membrane</keyword>
<accession>A0A7G9SCY3</accession>
<comment type="subcellular location">
    <subcellularLocation>
        <location evidence="1">Membrane</location>
        <topology evidence="1">Multi-pass membrane protein</topology>
    </subcellularLocation>
</comment>
<dbReference type="AlphaFoldDB" id="A0A7G9SCY3"/>
<sequence>MSGRVREAVVPLFLFACLLLGGSAQGVGQLLLLEFGAILLIIAATWSGGAGAAKTEARPLLWLGSAFLLLLVLQQLPLPPAIWGALPGRGFVAQGYALLGQELPWLPLSLAPYDAWPALLPVLVPLAVLVAMRRKSWVRPSLLVVALLLATLLGAILGALQIQSGWQQFYLYRYSAYGQPTGFFANSNHMGTLLLVAIPFAVALVTEQLHKRRSRRWRSALIAFGILAGLALLGALALNRSLAVLLLSAPIVLASIAIAASGRATWRKPLLLLSIALFAAMLVAGFVRHSAGASKESSFATREEIWTSSLTLVKEYGVTGSGLGTYPRLYAHAEAPGSVDLTYVNHAHNDYLELLIELGLPGALLLAAFLPWWSRQARRAWAVQGNDPYAQAASISSAAILLHSLVDFPLRTAAIAAVFAMCVMLLARRSKPLLAEQEGDLWPTRHLTIDQLGAR</sequence>
<protein>
    <submittedName>
        <fullName evidence="7">O-antigen ligase family protein</fullName>
    </submittedName>
</protein>
<keyword evidence="2 5" id="KW-0812">Transmembrane</keyword>
<evidence type="ECO:0000313" key="8">
    <source>
        <dbReference type="Proteomes" id="UP000515955"/>
    </source>
</evidence>
<feature type="transmembrane region" description="Helical" evidence="5">
    <location>
        <begin position="217"/>
        <end position="236"/>
    </location>
</feature>
<feature type="transmembrane region" description="Helical" evidence="5">
    <location>
        <begin position="242"/>
        <end position="262"/>
    </location>
</feature>
<dbReference type="InterPro" id="IPR051533">
    <property type="entry name" value="WaaL-like"/>
</dbReference>
<dbReference type="PANTHER" id="PTHR37422:SF13">
    <property type="entry name" value="LIPOPOLYSACCHARIDE BIOSYNTHESIS PROTEIN PA4999-RELATED"/>
    <property type="match status" value="1"/>
</dbReference>
<dbReference type="GO" id="GO:0016874">
    <property type="term" value="F:ligase activity"/>
    <property type="evidence" value="ECO:0007669"/>
    <property type="project" value="UniProtKB-KW"/>
</dbReference>
<evidence type="ECO:0000256" key="4">
    <source>
        <dbReference type="ARBA" id="ARBA00023136"/>
    </source>
</evidence>
<dbReference type="EMBL" id="CP060717">
    <property type="protein sequence ID" value="QNN65708.1"/>
    <property type="molecule type" value="Genomic_DNA"/>
</dbReference>
<dbReference type="GO" id="GO:0016020">
    <property type="term" value="C:membrane"/>
    <property type="evidence" value="ECO:0007669"/>
    <property type="project" value="UniProtKB-SubCell"/>
</dbReference>
<dbReference type="KEGG" id="srhi:H9L12_03880"/>
<keyword evidence="3 5" id="KW-1133">Transmembrane helix</keyword>
<evidence type="ECO:0000259" key="6">
    <source>
        <dbReference type="Pfam" id="PF04932"/>
    </source>
</evidence>
<feature type="transmembrane region" description="Helical" evidence="5">
    <location>
        <begin position="60"/>
        <end position="78"/>
    </location>
</feature>
<feature type="transmembrane region" description="Helical" evidence="5">
    <location>
        <begin position="34"/>
        <end position="53"/>
    </location>
</feature>